<proteinExistence type="predicted"/>
<accession>A0A3E4Z7A5</accession>
<evidence type="ECO:0000313" key="2">
    <source>
        <dbReference type="EMBL" id="RGM90403.1"/>
    </source>
</evidence>
<dbReference type="RefSeq" id="WP_117702197.1">
    <property type="nucleotide sequence ID" value="NZ_QSTW01000013.1"/>
</dbReference>
<protein>
    <submittedName>
        <fullName evidence="2">Uncharacterized protein</fullName>
    </submittedName>
</protein>
<evidence type="ECO:0000256" key="1">
    <source>
        <dbReference type="SAM" id="Phobius"/>
    </source>
</evidence>
<comment type="caution">
    <text evidence="2">The sequence shown here is derived from an EMBL/GenBank/DDBJ whole genome shotgun (WGS) entry which is preliminary data.</text>
</comment>
<evidence type="ECO:0000313" key="3">
    <source>
        <dbReference type="Proteomes" id="UP000260814"/>
    </source>
</evidence>
<dbReference type="Proteomes" id="UP000260814">
    <property type="component" value="Unassembled WGS sequence"/>
</dbReference>
<keyword evidence="1" id="KW-0812">Transmembrane</keyword>
<dbReference type="EMBL" id="QSTW01000013">
    <property type="protein sequence ID" value="RGM90403.1"/>
    <property type="molecule type" value="Genomic_DNA"/>
</dbReference>
<feature type="transmembrane region" description="Helical" evidence="1">
    <location>
        <begin position="37"/>
        <end position="57"/>
    </location>
</feature>
<sequence>MKDKILKAINFIFPIFVCAQIAFSVFSYFNGTETRDLLYNFFISIILMLSFIIAQIAKTCTQFLMIKRIEHRLIINLLNAIQGSISHEKQPENKDSKSKDEEKS</sequence>
<keyword evidence="1" id="KW-0472">Membrane</keyword>
<feature type="transmembrane region" description="Helical" evidence="1">
    <location>
        <begin position="12"/>
        <end position="31"/>
    </location>
</feature>
<reference evidence="2 3" key="1">
    <citation type="submission" date="2018-08" db="EMBL/GenBank/DDBJ databases">
        <title>A genome reference for cultivated species of the human gut microbiota.</title>
        <authorList>
            <person name="Zou Y."/>
            <person name="Xue W."/>
            <person name="Luo G."/>
        </authorList>
    </citation>
    <scope>NUCLEOTIDE SEQUENCE [LARGE SCALE GENOMIC DNA]</scope>
    <source>
        <strain evidence="2 3">OM06-2</strain>
    </source>
</reference>
<gene>
    <name evidence="2" type="ORF">DXB87_10910</name>
</gene>
<keyword evidence="1" id="KW-1133">Transmembrane helix</keyword>
<dbReference type="AlphaFoldDB" id="A0A3E4Z7A5"/>
<organism evidence="2 3">
    <name type="scientific">Phocaeicola plebeius</name>
    <dbReference type="NCBI Taxonomy" id="310297"/>
    <lineage>
        <taxon>Bacteria</taxon>
        <taxon>Pseudomonadati</taxon>
        <taxon>Bacteroidota</taxon>
        <taxon>Bacteroidia</taxon>
        <taxon>Bacteroidales</taxon>
        <taxon>Bacteroidaceae</taxon>
        <taxon>Phocaeicola</taxon>
    </lineage>
</organism>
<name>A0A3E4Z7A5_9BACT</name>